<protein>
    <submittedName>
        <fullName evidence="2">Uncharacterized protein</fullName>
    </submittedName>
</protein>
<accession>A0A834F340</accession>
<evidence type="ECO:0000256" key="1">
    <source>
        <dbReference type="SAM" id="MobiDB-lite"/>
    </source>
</evidence>
<comment type="caution">
    <text evidence="2">The sequence shown here is derived from an EMBL/GenBank/DDBJ whole genome shotgun (WGS) entry which is preliminary data.</text>
</comment>
<dbReference type="Proteomes" id="UP000646548">
    <property type="component" value="Unassembled WGS sequence"/>
</dbReference>
<evidence type="ECO:0000313" key="3">
    <source>
        <dbReference type="Proteomes" id="UP000646548"/>
    </source>
</evidence>
<evidence type="ECO:0000313" key="2">
    <source>
        <dbReference type="EMBL" id="KAF6719414.1"/>
    </source>
</evidence>
<sequence length="79" mass="8820">MKIKRFSPLSLEGSRSISGAPPCAALQEAECQSRRKPRTAEPASQPALIGRRTENQKSLQIHRWALRAVVGSRKEPNKR</sequence>
<dbReference type="AlphaFoldDB" id="A0A834F340"/>
<name>A0A834F340_ORYME</name>
<dbReference type="EMBL" id="WKFB01000624">
    <property type="protein sequence ID" value="KAF6719414.1"/>
    <property type="molecule type" value="Genomic_DNA"/>
</dbReference>
<organism evidence="2 3">
    <name type="scientific">Oryzias melastigma</name>
    <name type="common">Marine medaka</name>
    <dbReference type="NCBI Taxonomy" id="30732"/>
    <lineage>
        <taxon>Eukaryota</taxon>
        <taxon>Metazoa</taxon>
        <taxon>Chordata</taxon>
        <taxon>Craniata</taxon>
        <taxon>Vertebrata</taxon>
        <taxon>Euteleostomi</taxon>
        <taxon>Actinopterygii</taxon>
        <taxon>Neopterygii</taxon>
        <taxon>Teleostei</taxon>
        <taxon>Neoteleostei</taxon>
        <taxon>Acanthomorphata</taxon>
        <taxon>Ovalentaria</taxon>
        <taxon>Atherinomorphae</taxon>
        <taxon>Beloniformes</taxon>
        <taxon>Adrianichthyidae</taxon>
        <taxon>Oryziinae</taxon>
        <taxon>Oryzias</taxon>
    </lineage>
</organism>
<proteinExistence type="predicted"/>
<feature type="region of interest" description="Disordered" evidence="1">
    <location>
        <begin position="1"/>
        <end position="57"/>
    </location>
</feature>
<gene>
    <name evidence="2" type="ORF">FQA47_007080</name>
</gene>
<reference evidence="2" key="1">
    <citation type="journal article" name="BMC Genomics">
        <title>Long-read sequencing and de novo genome assembly of marine medaka (Oryzias melastigma).</title>
        <authorList>
            <person name="Liang P."/>
            <person name="Saqib H.S.A."/>
            <person name="Ni X."/>
            <person name="Shen Y."/>
        </authorList>
    </citation>
    <scope>NUCLEOTIDE SEQUENCE</scope>
    <source>
        <strain evidence="2">Bigg-433</strain>
    </source>
</reference>